<proteinExistence type="predicted"/>
<dbReference type="EMBL" id="JAAVUM010000002">
    <property type="protein sequence ID" value="NKE04457.1"/>
    <property type="molecule type" value="Genomic_DNA"/>
</dbReference>
<dbReference type="Pfam" id="PF00027">
    <property type="entry name" value="cNMP_binding"/>
    <property type="match status" value="1"/>
</dbReference>
<evidence type="ECO:0000256" key="1">
    <source>
        <dbReference type="ARBA" id="ARBA00023159"/>
    </source>
</evidence>
<dbReference type="CDD" id="cd00038">
    <property type="entry name" value="CAP_ED"/>
    <property type="match status" value="1"/>
</dbReference>
<comment type="caution">
    <text evidence="3">The sequence shown here is derived from an EMBL/GenBank/DDBJ whole genome shotgun (WGS) entry which is preliminary data.</text>
</comment>
<sequence>MKQFADLSEADLISLAENVPVGSFKKGTVLLHQGEVPDKCFFILKGCIRQYAIDVSGKETTFNFFTEEQSVTIFNQHSKDKLSNYSLSCLEDCVLVVGDLALEQDAYDQYPVLEMMTRKMMEADMGRIQDEFSSFVASTPEERFKALLEKRAELINRVPQYQLASYLGITPESLSRIKKRFDITHLK</sequence>
<dbReference type="PROSITE" id="PS50042">
    <property type="entry name" value="CNMP_BINDING_3"/>
    <property type="match status" value="1"/>
</dbReference>
<dbReference type="InterPro" id="IPR014710">
    <property type="entry name" value="RmlC-like_jellyroll"/>
</dbReference>
<reference evidence="3 4" key="1">
    <citation type="submission" date="2020-03" db="EMBL/GenBank/DDBJ databases">
        <authorList>
            <person name="Sun Q."/>
        </authorList>
    </citation>
    <scope>NUCLEOTIDE SEQUENCE [LARGE SCALE GENOMIC DNA]</scope>
    <source>
        <strain evidence="3 4">KACC 21451</strain>
    </source>
</reference>
<dbReference type="InterPro" id="IPR000595">
    <property type="entry name" value="cNMP-bd_dom"/>
</dbReference>
<keyword evidence="1" id="KW-0010">Activator</keyword>
<feature type="domain" description="Cyclic nucleotide-binding" evidence="2">
    <location>
        <begin position="3"/>
        <end position="49"/>
    </location>
</feature>
<gene>
    <name evidence="3" type="ORF">GWK17_03020</name>
</gene>
<organism evidence="3 4">
    <name type="scientific">Mesobacillus selenatarsenatis</name>
    <dbReference type="NCBI Taxonomy" id="388741"/>
    <lineage>
        <taxon>Bacteria</taxon>
        <taxon>Bacillati</taxon>
        <taxon>Bacillota</taxon>
        <taxon>Bacilli</taxon>
        <taxon>Bacillales</taxon>
        <taxon>Bacillaceae</taxon>
        <taxon>Mesobacillus</taxon>
    </lineage>
</organism>
<dbReference type="SUPFAM" id="SSF51206">
    <property type="entry name" value="cAMP-binding domain-like"/>
    <property type="match status" value="1"/>
</dbReference>
<dbReference type="AlphaFoldDB" id="A0A846TGB0"/>
<evidence type="ECO:0000313" key="3">
    <source>
        <dbReference type="EMBL" id="NKE04457.1"/>
    </source>
</evidence>
<dbReference type="InterPro" id="IPR018490">
    <property type="entry name" value="cNMP-bd_dom_sf"/>
</dbReference>
<dbReference type="SMART" id="SM00100">
    <property type="entry name" value="cNMP"/>
    <property type="match status" value="1"/>
</dbReference>
<accession>A0A846TGB0</accession>
<dbReference type="Gene3D" id="2.60.120.10">
    <property type="entry name" value="Jelly Rolls"/>
    <property type="match status" value="1"/>
</dbReference>
<evidence type="ECO:0000259" key="2">
    <source>
        <dbReference type="PROSITE" id="PS50042"/>
    </source>
</evidence>
<name>A0A846TGB0_9BACI</name>
<protein>
    <submittedName>
        <fullName evidence="3">Crp/Fnr family transcriptional regulator</fullName>
    </submittedName>
</protein>
<evidence type="ECO:0000313" key="4">
    <source>
        <dbReference type="Proteomes" id="UP000587942"/>
    </source>
</evidence>
<dbReference type="Proteomes" id="UP000587942">
    <property type="component" value="Unassembled WGS sequence"/>
</dbReference>